<feature type="compositionally biased region" description="Acidic residues" evidence="1">
    <location>
        <begin position="20"/>
        <end position="30"/>
    </location>
</feature>
<dbReference type="RefSeq" id="WP_106395414.1">
    <property type="nucleotide sequence ID" value="NZ_PVNK01000272.1"/>
</dbReference>
<dbReference type="Proteomes" id="UP000237968">
    <property type="component" value="Unassembled WGS sequence"/>
</dbReference>
<evidence type="ECO:0000313" key="3">
    <source>
        <dbReference type="Proteomes" id="UP000237968"/>
    </source>
</evidence>
<accession>A0A2S9XD41</accession>
<evidence type="ECO:0000256" key="1">
    <source>
        <dbReference type="SAM" id="MobiDB-lite"/>
    </source>
</evidence>
<gene>
    <name evidence="2" type="ORF">ENSA5_62360</name>
</gene>
<comment type="caution">
    <text evidence="2">The sequence shown here is derived from an EMBL/GenBank/DDBJ whole genome shotgun (WGS) entry which is preliminary data.</text>
</comment>
<keyword evidence="3" id="KW-1185">Reference proteome</keyword>
<proteinExistence type="predicted"/>
<evidence type="ECO:0000313" key="2">
    <source>
        <dbReference type="EMBL" id="PRP90690.1"/>
    </source>
</evidence>
<name>A0A2S9XD41_9BACT</name>
<dbReference type="OrthoDB" id="5516773at2"/>
<sequence length="143" mass="16386">MDPTESEQDPAPAPAPEPPADPEDVYPDTDEFAREKRETLVLLRGIVQGLADPAESDRKLEAADPTLVYFLFRWIKKYYHRDQEGADIVRARLREVTNANRGLTRKAKDGEVDPIVEWFEGNYRYRELSAEQLVDIVVEKLEG</sequence>
<feature type="region of interest" description="Disordered" evidence="1">
    <location>
        <begin position="1"/>
        <end position="31"/>
    </location>
</feature>
<organism evidence="2 3">
    <name type="scientific">Enhygromyxa salina</name>
    <dbReference type="NCBI Taxonomy" id="215803"/>
    <lineage>
        <taxon>Bacteria</taxon>
        <taxon>Pseudomonadati</taxon>
        <taxon>Myxococcota</taxon>
        <taxon>Polyangia</taxon>
        <taxon>Nannocystales</taxon>
        <taxon>Nannocystaceae</taxon>
        <taxon>Enhygromyxa</taxon>
    </lineage>
</organism>
<dbReference type="AlphaFoldDB" id="A0A2S9XD41"/>
<protein>
    <submittedName>
        <fullName evidence="2">Uncharacterized protein</fullName>
    </submittedName>
</protein>
<reference evidence="2 3" key="1">
    <citation type="submission" date="2018-03" db="EMBL/GenBank/DDBJ databases">
        <title>Draft Genome Sequences of the Obligatory Marine Myxobacteria Enhygromyxa salina SWB005.</title>
        <authorList>
            <person name="Poehlein A."/>
            <person name="Moghaddam J.A."/>
            <person name="Harms H."/>
            <person name="Alanjari M."/>
            <person name="Koenig G.M."/>
            <person name="Daniel R."/>
            <person name="Schaeberle T.F."/>
        </authorList>
    </citation>
    <scope>NUCLEOTIDE SEQUENCE [LARGE SCALE GENOMIC DNA]</scope>
    <source>
        <strain evidence="2 3">SWB005</strain>
    </source>
</reference>
<dbReference type="EMBL" id="PVNK01000272">
    <property type="protein sequence ID" value="PRP90690.1"/>
    <property type="molecule type" value="Genomic_DNA"/>
</dbReference>